<keyword evidence="12" id="KW-0540">Nuclease</keyword>
<dbReference type="GO" id="GO:0019104">
    <property type="term" value="F:DNA N-glycosylase activity"/>
    <property type="evidence" value="ECO:0007669"/>
    <property type="project" value="UniProtKB-UniRule"/>
</dbReference>
<dbReference type="SUPFAM" id="SSF48150">
    <property type="entry name" value="DNA-glycosylase"/>
    <property type="match status" value="1"/>
</dbReference>
<dbReference type="InterPro" id="IPR000445">
    <property type="entry name" value="HhH_motif"/>
</dbReference>
<keyword evidence="9 10" id="KW-0326">Glycosidase</keyword>
<keyword evidence="12" id="KW-0255">Endonuclease</keyword>
<dbReference type="AlphaFoldDB" id="A0A445MW53"/>
<feature type="domain" description="HhH-GPD" evidence="11">
    <location>
        <begin position="43"/>
        <end position="190"/>
    </location>
</feature>
<gene>
    <name evidence="10 12" type="primary">nth</name>
    <name evidence="12" type="ORF">PITCH_A1920049</name>
</gene>
<dbReference type="GO" id="GO:0051539">
    <property type="term" value="F:4 iron, 4 sulfur cluster binding"/>
    <property type="evidence" value="ECO:0007669"/>
    <property type="project" value="UniProtKB-KW"/>
</dbReference>
<dbReference type="GO" id="GO:0140078">
    <property type="term" value="F:class I DNA-(apurinic or apyrimidinic site) endonuclease activity"/>
    <property type="evidence" value="ECO:0007669"/>
    <property type="project" value="UniProtKB-EC"/>
</dbReference>
<dbReference type="InterPro" id="IPR003265">
    <property type="entry name" value="HhH-GPD_domain"/>
</dbReference>
<comment type="caution">
    <text evidence="10">Lacks conserved residue(s) required for the propagation of feature annotation.</text>
</comment>
<organism evidence="12">
    <name type="scientific">uncultured Desulfobacterium sp</name>
    <dbReference type="NCBI Taxonomy" id="201089"/>
    <lineage>
        <taxon>Bacteria</taxon>
        <taxon>Pseudomonadati</taxon>
        <taxon>Thermodesulfobacteriota</taxon>
        <taxon>Desulfobacteria</taxon>
        <taxon>Desulfobacterales</taxon>
        <taxon>Desulfobacteriaceae</taxon>
        <taxon>Desulfobacterium</taxon>
        <taxon>environmental samples</taxon>
    </lineage>
</organism>
<dbReference type="InterPro" id="IPR004036">
    <property type="entry name" value="Endonuclease-III-like_CS2"/>
</dbReference>
<evidence type="ECO:0000256" key="7">
    <source>
        <dbReference type="ARBA" id="ARBA00023014"/>
    </source>
</evidence>
<dbReference type="FunFam" id="1.10.340.30:FF:000001">
    <property type="entry name" value="Endonuclease III"/>
    <property type="match status" value="1"/>
</dbReference>
<proteinExistence type="inferred from homology"/>
<dbReference type="Pfam" id="PF00730">
    <property type="entry name" value="HhH-GPD"/>
    <property type="match status" value="1"/>
</dbReference>
<dbReference type="PIRSF" id="PIRSF001435">
    <property type="entry name" value="Nth"/>
    <property type="match status" value="1"/>
</dbReference>
<dbReference type="HAMAP" id="MF_00942">
    <property type="entry name" value="Nth"/>
    <property type="match status" value="1"/>
</dbReference>
<evidence type="ECO:0000256" key="1">
    <source>
        <dbReference type="ARBA" id="ARBA00008343"/>
    </source>
</evidence>
<keyword evidence="2" id="KW-0004">4Fe-4S</keyword>
<evidence type="ECO:0000256" key="5">
    <source>
        <dbReference type="ARBA" id="ARBA00022801"/>
    </source>
</evidence>
<protein>
    <recommendedName>
        <fullName evidence="10">Endonuclease III</fullName>
        <ecNumber evidence="10">4.2.99.18</ecNumber>
    </recommendedName>
    <alternativeName>
        <fullName evidence="10">DNA-(apurinic or apyrimidinic site) lyase</fullName>
    </alternativeName>
</protein>
<dbReference type="EC" id="4.2.99.18" evidence="10"/>
<dbReference type="InterPro" id="IPR023170">
    <property type="entry name" value="HhH_base_excis_C"/>
</dbReference>
<dbReference type="GO" id="GO:0046872">
    <property type="term" value="F:metal ion binding"/>
    <property type="evidence" value="ECO:0007669"/>
    <property type="project" value="UniProtKB-KW"/>
</dbReference>
<dbReference type="InterPro" id="IPR011257">
    <property type="entry name" value="DNA_glycosylase"/>
</dbReference>
<keyword evidence="10 12" id="KW-0456">Lyase</keyword>
<evidence type="ECO:0000256" key="3">
    <source>
        <dbReference type="ARBA" id="ARBA00022723"/>
    </source>
</evidence>
<keyword evidence="4 10" id="KW-0227">DNA damage</keyword>
<dbReference type="NCBIfam" id="TIGR01083">
    <property type="entry name" value="nth"/>
    <property type="match status" value="1"/>
</dbReference>
<evidence type="ECO:0000256" key="9">
    <source>
        <dbReference type="ARBA" id="ARBA00023295"/>
    </source>
</evidence>
<dbReference type="SMART" id="SM00478">
    <property type="entry name" value="ENDO3c"/>
    <property type="match status" value="1"/>
</dbReference>
<keyword evidence="7" id="KW-0411">Iron-sulfur</keyword>
<dbReference type="CDD" id="cd00056">
    <property type="entry name" value="ENDO3c"/>
    <property type="match status" value="1"/>
</dbReference>
<dbReference type="PANTHER" id="PTHR10359:SF18">
    <property type="entry name" value="ENDONUCLEASE III"/>
    <property type="match status" value="1"/>
</dbReference>
<keyword evidence="6" id="KW-0408">Iron</keyword>
<dbReference type="InterPro" id="IPR005759">
    <property type="entry name" value="Nth"/>
</dbReference>
<keyword evidence="5 10" id="KW-0378">Hydrolase</keyword>
<evidence type="ECO:0000259" key="11">
    <source>
        <dbReference type="SMART" id="SM00478"/>
    </source>
</evidence>
<comment type="function">
    <text evidence="10">DNA repair enzyme that has both DNA N-glycosylase activity and AP-lyase activity. The DNA N-glycosylase activity releases various damaged pyrimidines from DNA by cleaving the N-glycosidic bond, leaving an AP (apurinic/apyrimidinic) site. The AP-lyase activity cleaves the phosphodiester bond 3' to the AP site by a beta-elimination, leaving a 3'-terminal unsaturated sugar and a product with a terminal 5'-phosphate.</text>
</comment>
<dbReference type="GO" id="GO:0003677">
    <property type="term" value="F:DNA binding"/>
    <property type="evidence" value="ECO:0007669"/>
    <property type="project" value="UniProtKB-UniRule"/>
</dbReference>
<evidence type="ECO:0000313" key="12">
    <source>
        <dbReference type="EMBL" id="SPD73710.1"/>
    </source>
</evidence>
<dbReference type="Pfam" id="PF00633">
    <property type="entry name" value="HHH"/>
    <property type="match status" value="1"/>
</dbReference>
<reference evidence="12" key="1">
    <citation type="submission" date="2018-01" db="EMBL/GenBank/DDBJ databases">
        <authorList>
            <person name="Regsiter A."/>
            <person name="William W."/>
        </authorList>
    </citation>
    <scope>NUCLEOTIDE SEQUENCE</scope>
    <source>
        <strain evidence="12">TRIP AH-1</strain>
    </source>
</reference>
<keyword evidence="8 10" id="KW-0234">DNA repair</keyword>
<evidence type="ECO:0000256" key="6">
    <source>
        <dbReference type="ARBA" id="ARBA00023004"/>
    </source>
</evidence>
<comment type="catalytic activity">
    <reaction evidence="10">
        <text>2'-deoxyribonucleotide-(2'-deoxyribose 5'-phosphate)-2'-deoxyribonucleotide-DNA = a 3'-end 2'-deoxyribonucleotide-(2,3-dehydro-2,3-deoxyribose 5'-phosphate)-DNA + a 5'-end 5'-phospho-2'-deoxyribonucleoside-DNA + H(+)</text>
        <dbReference type="Rhea" id="RHEA:66592"/>
        <dbReference type="Rhea" id="RHEA-COMP:13180"/>
        <dbReference type="Rhea" id="RHEA-COMP:16897"/>
        <dbReference type="Rhea" id="RHEA-COMP:17067"/>
        <dbReference type="ChEBI" id="CHEBI:15378"/>
        <dbReference type="ChEBI" id="CHEBI:136412"/>
        <dbReference type="ChEBI" id="CHEBI:157695"/>
        <dbReference type="ChEBI" id="CHEBI:167181"/>
        <dbReference type="EC" id="4.2.99.18"/>
    </reaction>
</comment>
<keyword evidence="10" id="KW-0238">DNA-binding</keyword>
<evidence type="ECO:0000256" key="2">
    <source>
        <dbReference type="ARBA" id="ARBA00022485"/>
    </source>
</evidence>
<keyword evidence="3" id="KW-0479">Metal-binding</keyword>
<dbReference type="Gene3D" id="1.10.340.30">
    <property type="entry name" value="Hypothetical protein, domain 2"/>
    <property type="match status" value="1"/>
</dbReference>
<evidence type="ECO:0000256" key="10">
    <source>
        <dbReference type="HAMAP-Rule" id="MF_00942"/>
    </source>
</evidence>
<accession>A0A445MW53</accession>
<dbReference type="Gene3D" id="1.10.1670.10">
    <property type="entry name" value="Helix-hairpin-Helix base-excision DNA repair enzymes (C-terminal)"/>
    <property type="match status" value="1"/>
</dbReference>
<evidence type="ECO:0000256" key="4">
    <source>
        <dbReference type="ARBA" id="ARBA00022763"/>
    </source>
</evidence>
<name>A0A445MW53_9BACT</name>
<dbReference type="GO" id="GO:0006285">
    <property type="term" value="P:base-excision repair, AP site formation"/>
    <property type="evidence" value="ECO:0007669"/>
    <property type="project" value="TreeGrafter"/>
</dbReference>
<dbReference type="PANTHER" id="PTHR10359">
    <property type="entry name" value="A/G-SPECIFIC ADENINE GLYCOSYLASE/ENDONUCLEASE III"/>
    <property type="match status" value="1"/>
</dbReference>
<evidence type="ECO:0000256" key="8">
    <source>
        <dbReference type="ARBA" id="ARBA00023204"/>
    </source>
</evidence>
<dbReference type="PROSITE" id="PS01155">
    <property type="entry name" value="ENDONUCLEASE_III_2"/>
    <property type="match status" value="1"/>
</dbReference>
<sequence length="213" mass="23850">MESLKKKQQRAGQIFDILDPLYTEKKTALEYTSPFGLLIATILSAQCTDKQVNVVTKTLFKKYKGPEDFIKAPVSELEADIRPTGFFRNKAKAIKGCSKGLVEMYGGKVPSTMEEMIRLPGVGRKTANCVLGAAFDVPGVVVDTHVIRLSARLMLSDNKNADLIEKDIERLLPKEKWRRFSDLLIYHGREVCRAKKPDHDRCAIIHLCPSSGI</sequence>
<comment type="similarity">
    <text evidence="1 10">Belongs to the Nth/MutY family.</text>
</comment>
<comment type="cofactor">
    <cofactor evidence="10">
        <name>[4Fe-4S] cluster</name>
        <dbReference type="ChEBI" id="CHEBI:49883"/>
    </cofactor>
    <text evidence="10">Binds 1 [4Fe-4S] cluster.</text>
</comment>
<dbReference type="EMBL" id="OJIN01000104">
    <property type="protein sequence ID" value="SPD73710.1"/>
    <property type="molecule type" value="Genomic_DNA"/>
</dbReference>